<keyword evidence="6" id="KW-1185">Reference proteome</keyword>
<dbReference type="AlphaFoldDB" id="A0A9W6JHC3"/>
<dbReference type="PANTHER" id="PTHR23409">
    <property type="entry name" value="RIBONUCLEOSIDE-DIPHOSPHATE REDUCTASE SMALL CHAIN"/>
    <property type="match status" value="1"/>
</dbReference>
<name>A0A9W6JHC3_9HYPH</name>
<dbReference type="PIRSF" id="PIRSF000355">
    <property type="entry name" value="NrdB"/>
    <property type="match status" value="1"/>
</dbReference>
<dbReference type="InterPro" id="IPR012348">
    <property type="entry name" value="RNR-like"/>
</dbReference>
<dbReference type="GO" id="GO:0046872">
    <property type="term" value="F:metal ion binding"/>
    <property type="evidence" value="ECO:0007669"/>
    <property type="project" value="UniProtKB-KW"/>
</dbReference>
<feature type="binding site" evidence="3">
    <location>
        <position position="150"/>
    </location>
    <ligand>
        <name>Fe cation</name>
        <dbReference type="ChEBI" id="CHEBI:24875"/>
        <label>1</label>
    </ligand>
</feature>
<reference evidence="5" key="2">
    <citation type="submission" date="2023-01" db="EMBL/GenBank/DDBJ databases">
        <authorList>
            <person name="Sun Q."/>
            <person name="Evtushenko L."/>
        </authorList>
    </citation>
    <scope>NUCLEOTIDE SEQUENCE</scope>
    <source>
        <strain evidence="5">VKM B-2555</strain>
    </source>
</reference>
<comment type="caution">
    <text evidence="5">The sequence shown here is derived from an EMBL/GenBank/DDBJ whole genome shotgun (WGS) entry which is preliminary data.</text>
</comment>
<keyword evidence="2 3" id="KW-0408">Iron</keyword>
<gene>
    <name evidence="5" type="primary">nrdB</name>
    <name evidence="5" type="ORF">GCM10008171_15170</name>
</gene>
<dbReference type="PANTHER" id="PTHR23409:SF18">
    <property type="entry name" value="RIBONUCLEOSIDE-DIPHOSPHATE REDUCTASE SUBUNIT M2"/>
    <property type="match status" value="1"/>
</dbReference>
<dbReference type="Pfam" id="PF00268">
    <property type="entry name" value="Ribonuc_red_sm"/>
    <property type="match status" value="1"/>
</dbReference>
<accession>A0A9W6JHC3</accession>
<evidence type="ECO:0000256" key="2">
    <source>
        <dbReference type="PIRNR" id="PIRNR000355"/>
    </source>
</evidence>
<dbReference type="NCBIfam" id="NF005550">
    <property type="entry name" value="PRK07209.1"/>
    <property type="match status" value="1"/>
</dbReference>
<proteinExistence type="inferred from homology"/>
<dbReference type="NCBIfam" id="NF007186">
    <property type="entry name" value="PRK09614.1-5"/>
    <property type="match status" value="1"/>
</dbReference>
<organism evidence="5 6">
    <name type="scientific">Methylopila jiangsuensis</name>
    <dbReference type="NCBI Taxonomy" id="586230"/>
    <lineage>
        <taxon>Bacteria</taxon>
        <taxon>Pseudomonadati</taxon>
        <taxon>Pseudomonadota</taxon>
        <taxon>Alphaproteobacteria</taxon>
        <taxon>Hyphomicrobiales</taxon>
        <taxon>Methylopilaceae</taxon>
        <taxon>Methylopila</taxon>
    </lineage>
</organism>
<sequence length="375" mass="42471">MLDWSEPASPKSAALLPADPASSGPVQSGLGVIDRSGGRVTVDEKRLINCRADVNQLLPLKYRWAWEKYLAACNNHWMPTEVSMQADIALWKSSDGLTDDERRMVKRNLGFFAASESLVANNIVLAIYRHLTNPECRQYLLRQAFEEAVHTHTFQYVVESLGLDEGELFNMYREAPSITDKAAWALNHTRHLDDPDFRTGTPAADGAFLKDLIAFYVVFEGMWFYTGFAQILSLGRRNKMVGIAEQYQYILRDESLHLNFGVDVINQIKAESPHLWTSAFQAEALAMIREAAELEAAYGRDVLPRGLLGLNAAACERYMRFIANRRCAQLGLPWAFEATENPFPWMSEAMDLKKEKNFFETRVIEYQNGGALAWD</sequence>
<comment type="catalytic activity">
    <reaction evidence="2">
        <text>a 2'-deoxyribonucleoside 5'-diphosphate + [thioredoxin]-disulfide + H2O = a ribonucleoside 5'-diphosphate + [thioredoxin]-dithiol</text>
        <dbReference type="Rhea" id="RHEA:23252"/>
        <dbReference type="Rhea" id="RHEA-COMP:10698"/>
        <dbReference type="Rhea" id="RHEA-COMP:10700"/>
        <dbReference type="ChEBI" id="CHEBI:15377"/>
        <dbReference type="ChEBI" id="CHEBI:29950"/>
        <dbReference type="ChEBI" id="CHEBI:50058"/>
        <dbReference type="ChEBI" id="CHEBI:57930"/>
        <dbReference type="ChEBI" id="CHEBI:73316"/>
        <dbReference type="EC" id="1.17.4.1"/>
    </reaction>
</comment>
<dbReference type="InterPro" id="IPR009078">
    <property type="entry name" value="Ferritin-like_SF"/>
</dbReference>
<feature type="binding site" evidence="3">
    <location>
        <position position="254"/>
    </location>
    <ligand>
        <name>Fe cation</name>
        <dbReference type="ChEBI" id="CHEBI:24875"/>
        <label>2</label>
    </ligand>
</feature>
<feature type="binding site" evidence="3">
    <location>
        <position position="257"/>
    </location>
    <ligand>
        <name>Fe cation</name>
        <dbReference type="ChEBI" id="CHEBI:24875"/>
        <label>2</label>
    </ligand>
</feature>
<dbReference type="RefSeq" id="WP_271204210.1">
    <property type="nucleotide sequence ID" value="NZ_BSFK01000007.1"/>
</dbReference>
<dbReference type="InterPro" id="IPR000358">
    <property type="entry name" value="RNR_small_fam"/>
</dbReference>
<evidence type="ECO:0000256" key="4">
    <source>
        <dbReference type="SAM" id="MobiDB-lite"/>
    </source>
</evidence>
<evidence type="ECO:0000256" key="3">
    <source>
        <dbReference type="PIRSR" id="PIRSR000355-2"/>
    </source>
</evidence>
<dbReference type="Proteomes" id="UP001143364">
    <property type="component" value="Unassembled WGS sequence"/>
</dbReference>
<evidence type="ECO:0000313" key="5">
    <source>
        <dbReference type="EMBL" id="GLK76263.1"/>
    </source>
</evidence>
<protein>
    <recommendedName>
        <fullName evidence="2">Ribonucleoside-diphosphate reductase subunit beta</fullName>
        <ecNumber evidence="2">1.17.4.1</ecNumber>
    </recommendedName>
</protein>
<comment type="cofactor">
    <cofactor evidence="2 3">
        <name>Fe cation</name>
        <dbReference type="ChEBI" id="CHEBI:24875"/>
    </cofactor>
    <text evidence="2 3">Binds 2 iron ions per subunit.</text>
</comment>
<dbReference type="InterPro" id="IPR033909">
    <property type="entry name" value="RNR_small"/>
</dbReference>
<keyword evidence="2" id="KW-0560">Oxidoreductase</keyword>
<comment type="function">
    <text evidence="2">Provides the precursors necessary for DNA synthesis. Catalyzes the biosynthesis of deoxyribonucleotides from the corresponding ribonucleotides.</text>
</comment>
<keyword evidence="2 3" id="KW-0479">Metal-binding</keyword>
<feature type="region of interest" description="Disordered" evidence="4">
    <location>
        <begin position="1"/>
        <end position="30"/>
    </location>
</feature>
<feature type="compositionally biased region" description="Low complexity" evidence="4">
    <location>
        <begin position="1"/>
        <end position="25"/>
    </location>
</feature>
<dbReference type="Gene3D" id="1.10.620.20">
    <property type="entry name" value="Ribonucleotide Reductase, subunit A"/>
    <property type="match status" value="1"/>
</dbReference>
<dbReference type="CDD" id="cd01049">
    <property type="entry name" value="RNRR2"/>
    <property type="match status" value="1"/>
</dbReference>
<feature type="binding site" evidence="3">
    <location>
        <position position="147"/>
    </location>
    <ligand>
        <name>Fe cation</name>
        <dbReference type="ChEBI" id="CHEBI:24875"/>
        <label>2</label>
    </ligand>
</feature>
<feature type="binding site" evidence="3">
    <location>
        <position position="116"/>
    </location>
    <ligand>
        <name>Fe cation</name>
        <dbReference type="ChEBI" id="CHEBI:24875"/>
        <label>1</label>
    </ligand>
</feature>
<feature type="binding site" evidence="3">
    <location>
        <position position="147"/>
    </location>
    <ligand>
        <name>Fe cation</name>
        <dbReference type="ChEBI" id="CHEBI:24875"/>
        <label>1</label>
    </ligand>
</feature>
<dbReference type="EC" id="1.17.4.1" evidence="2"/>
<dbReference type="EMBL" id="BSFK01000007">
    <property type="protein sequence ID" value="GLK76263.1"/>
    <property type="molecule type" value="Genomic_DNA"/>
</dbReference>
<evidence type="ECO:0000256" key="1">
    <source>
        <dbReference type="ARBA" id="ARBA00009303"/>
    </source>
</evidence>
<dbReference type="SUPFAM" id="SSF47240">
    <property type="entry name" value="Ferritin-like"/>
    <property type="match status" value="1"/>
</dbReference>
<keyword evidence="2" id="KW-0215">Deoxyribonucleotide synthesis</keyword>
<feature type="binding site" evidence="3">
    <location>
        <position position="220"/>
    </location>
    <ligand>
        <name>Fe cation</name>
        <dbReference type="ChEBI" id="CHEBI:24875"/>
        <label>2</label>
    </ligand>
</feature>
<evidence type="ECO:0000313" key="6">
    <source>
        <dbReference type="Proteomes" id="UP001143364"/>
    </source>
</evidence>
<comment type="similarity">
    <text evidence="1 2">Belongs to the ribonucleoside diphosphate reductase small chain family.</text>
</comment>
<dbReference type="GO" id="GO:0009263">
    <property type="term" value="P:deoxyribonucleotide biosynthetic process"/>
    <property type="evidence" value="ECO:0007669"/>
    <property type="project" value="UniProtKB-KW"/>
</dbReference>
<dbReference type="GO" id="GO:0004748">
    <property type="term" value="F:ribonucleoside-diphosphate reductase activity, thioredoxin disulfide as acceptor"/>
    <property type="evidence" value="ECO:0007669"/>
    <property type="project" value="UniProtKB-EC"/>
</dbReference>
<reference evidence="5" key="1">
    <citation type="journal article" date="2014" name="Int. J. Syst. Evol. Microbiol.">
        <title>Complete genome sequence of Corynebacterium casei LMG S-19264T (=DSM 44701T), isolated from a smear-ripened cheese.</title>
        <authorList>
            <consortium name="US DOE Joint Genome Institute (JGI-PGF)"/>
            <person name="Walter F."/>
            <person name="Albersmeier A."/>
            <person name="Kalinowski J."/>
            <person name="Ruckert C."/>
        </authorList>
    </citation>
    <scope>NUCLEOTIDE SEQUENCE</scope>
    <source>
        <strain evidence="5">VKM B-2555</strain>
    </source>
</reference>